<name>A0A1I4QLL2_9BACT</name>
<organism evidence="1 2">
    <name type="scientific">Thermodesulforhabdus norvegica</name>
    <dbReference type="NCBI Taxonomy" id="39841"/>
    <lineage>
        <taxon>Bacteria</taxon>
        <taxon>Pseudomonadati</taxon>
        <taxon>Thermodesulfobacteriota</taxon>
        <taxon>Syntrophobacteria</taxon>
        <taxon>Syntrophobacterales</taxon>
        <taxon>Thermodesulforhabdaceae</taxon>
        <taxon>Thermodesulforhabdus</taxon>
    </lineage>
</organism>
<dbReference type="STRING" id="39841.SAMN05660836_00102"/>
<protein>
    <submittedName>
        <fullName evidence="1">Uncharacterized protein</fullName>
    </submittedName>
</protein>
<proteinExistence type="predicted"/>
<accession>A0A1I4QLL2</accession>
<evidence type="ECO:0000313" key="2">
    <source>
        <dbReference type="Proteomes" id="UP000199611"/>
    </source>
</evidence>
<sequence length="175" mass="20983">MARIIYAHPSRRGYPLHVFTDLDFWDARKIFRDKLGLLSVRRNFGKDPDGDIYPTQIVSDERSQRLKNLVEKRLRKAVVAPPRHVVVREMIMNGSFRFRPYDYFPDRWSKSLIERVMRFRLPLEQSALSTPYYTVELVWEGDELVVRRIHREKKHDPVIRTPEEARKYRIIPSGF</sequence>
<dbReference type="RefSeq" id="WP_093392598.1">
    <property type="nucleotide sequence ID" value="NZ_FOUU01000001.1"/>
</dbReference>
<dbReference type="OrthoDB" id="5508297at2"/>
<dbReference type="Proteomes" id="UP000199611">
    <property type="component" value="Unassembled WGS sequence"/>
</dbReference>
<evidence type="ECO:0000313" key="1">
    <source>
        <dbReference type="EMBL" id="SFM40931.1"/>
    </source>
</evidence>
<reference evidence="1 2" key="1">
    <citation type="submission" date="2016-10" db="EMBL/GenBank/DDBJ databases">
        <authorList>
            <person name="de Groot N.N."/>
        </authorList>
    </citation>
    <scope>NUCLEOTIDE SEQUENCE [LARGE SCALE GENOMIC DNA]</scope>
    <source>
        <strain evidence="1 2">DSM 9990</strain>
    </source>
</reference>
<dbReference type="AlphaFoldDB" id="A0A1I4QLL2"/>
<dbReference type="EMBL" id="FOUU01000001">
    <property type="protein sequence ID" value="SFM40931.1"/>
    <property type="molecule type" value="Genomic_DNA"/>
</dbReference>
<gene>
    <name evidence="1" type="ORF">SAMN05660836_00102</name>
</gene>
<keyword evidence="2" id="KW-1185">Reference proteome</keyword>